<keyword evidence="5" id="KW-0547">Nucleotide-binding</keyword>
<dbReference type="SUPFAM" id="SSF52490">
    <property type="entry name" value="Tubulin nucleotide-binding domain-like"/>
    <property type="match status" value="1"/>
</dbReference>
<dbReference type="PRINTS" id="PR01163">
    <property type="entry name" value="BETATUBULIN"/>
</dbReference>
<keyword evidence="7" id="KW-0963">Cytoplasm</keyword>
<sequence length="73" mass="7993">MALWVFYTDNFVFGQSGAGNNWVNGHYTKGAGLAYQVLDIVCREAEGYGCLYGFWIAHSLGGGPVPVSVRFRT</sequence>
<dbReference type="Gene3D" id="3.40.50.1440">
    <property type="entry name" value="Tubulin/FtsZ, GTPase domain"/>
    <property type="match status" value="1"/>
</dbReference>
<proteinExistence type="inferred from homology"/>
<comment type="subunit">
    <text evidence="3">Dimer of alpha and beta chains. A typical microtubule is a hollow water-filled tube with an outer diameter of 25 nm and an inner diameter of 15 nM. Alpha-beta heterodimers associate head-to-tail to form protofilaments running lengthwise along the microtubule wall with the beta-tubulin subunit facing the microtubule plus end conferring a structural polarity. Microtubules usually have 13 protofilaments but different protofilament numbers can be found in some organisms and specialized cells.</text>
</comment>
<dbReference type="InterPro" id="IPR002453">
    <property type="entry name" value="Beta_tubulin"/>
</dbReference>
<evidence type="ECO:0000256" key="6">
    <source>
        <dbReference type="ARBA" id="ARBA00023134"/>
    </source>
</evidence>
<dbReference type="GO" id="GO:0005874">
    <property type="term" value="C:microtubule"/>
    <property type="evidence" value="ECO:0007669"/>
    <property type="project" value="UniProtKB-KW"/>
</dbReference>
<dbReference type="InterPro" id="IPR003008">
    <property type="entry name" value="Tubulin_FtsZ_GTPase"/>
</dbReference>
<dbReference type="PANTHER" id="PTHR11588">
    <property type="entry name" value="TUBULIN"/>
    <property type="match status" value="1"/>
</dbReference>
<evidence type="ECO:0000256" key="1">
    <source>
        <dbReference type="ARBA" id="ARBA00004245"/>
    </source>
</evidence>
<keyword evidence="4" id="KW-0493">Microtubule</keyword>
<evidence type="ECO:0000256" key="3">
    <source>
        <dbReference type="ARBA" id="ARBA00011747"/>
    </source>
</evidence>
<protein>
    <recommendedName>
        <fullName evidence="8">Tubulin/FtsZ GTPase domain-containing protein</fullName>
    </recommendedName>
</protein>
<name>A0AAD9LYQ6_9PEZI</name>
<dbReference type="GO" id="GO:0005200">
    <property type="term" value="F:structural constituent of cytoskeleton"/>
    <property type="evidence" value="ECO:0007669"/>
    <property type="project" value="InterPro"/>
</dbReference>
<dbReference type="GO" id="GO:0007017">
    <property type="term" value="P:microtubule-based process"/>
    <property type="evidence" value="ECO:0007669"/>
    <property type="project" value="InterPro"/>
</dbReference>
<dbReference type="GO" id="GO:0005525">
    <property type="term" value="F:GTP binding"/>
    <property type="evidence" value="ECO:0007669"/>
    <property type="project" value="UniProtKB-KW"/>
</dbReference>
<keyword evidence="10" id="KW-1185">Reference proteome</keyword>
<evidence type="ECO:0000256" key="2">
    <source>
        <dbReference type="ARBA" id="ARBA00009636"/>
    </source>
</evidence>
<evidence type="ECO:0000256" key="7">
    <source>
        <dbReference type="ARBA" id="ARBA00023212"/>
    </source>
</evidence>
<evidence type="ECO:0000313" key="10">
    <source>
        <dbReference type="Proteomes" id="UP001232148"/>
    </source>
</evidence>
<gene>
    <name evidence="9" type="ORF">LX32DRAFT_696044</name>
</gene>
<comment type="subcellular location">
    <subcellularLocation>
        <location evidence="1">Cytoplasm</location>
        <location evidence="1">Cytoskeleton</location>
    </subcellularLocation>
</comment>
<dbReference type="AlphaFoldDB" id="A0AAD9LYQ6"/>
<comment type="caution">
    <text evidence="9">The sequence shown here is derived from an EMBL/GenBank/DDBJ whole genome shotgun (WGS) entry which is preliminary data.</text>
</comment>
<reference evidence="9" key="1">
    <citation type="submission" date="2021-06" db="EMBL/GenBank/DDBJ databases">
        <title>Comparative genomics, transcriptomics and evolutionary studies reveal genomic signatures of adaptation to plant cell wall in hemibiotrophic fungi.</title>
        <authorList>
            <consortium name="DOE Joint Genome Institute"/>
            <person name="Baroncelli R."/>
            <person name="Diaz J.F."/>
            <person name="Benocci T."/>
            <person name="Peng M."/>
            <person name="Battaglia E."/>
            <person name="Haridas S."/>
            <person name="Andreopoulos W."/>
            <person name="Labutti K."/>
            <person name="Pangilinan J."/>
            <person name="Floch G.L."/>
            <person name="Makela M.R."/>
            <person name="Henrissat B."/>
            <person name="Grigoriev I.V."/>
            <person name="Crouch J.A."/>
            <person name="De Vries R.P."/>
            <person name="Sukno S.A."/>
            <person name="Thon M.R."/>
        </authorList>
    </citation>
    <scope>NUCLEOTIDE SEQUENCE</scope>
    <source>
        <strain evidence="9">MAFF235873</strain>
    </source>
</reference>
<feature type="domain" description="Tubulin/FtsZ GTPase" evidence="8">
    <location>
        <begin position="6"/>
        <end position="63"/>
    </location>
</feature>
<keyword evidence="6" id="KW-0342">GTP-binding</keyword>
<evidence type="ECO:0000256" key="5">
    <source>
        <dbReference type="ARBA" id="ARBA00022741"/>
    </source>
</evidence>
<comment type="similarity">
    <text evidence="2">Belongs to the tubulin family.</text>
</comment>
<accession>A0AAD9LYQ6</accession>
<dbReference type="PRINTS" id="PR01161">
    <property type="entry name" value="TUBULIN"/>
</dbReference>
<evidence type="ECO:0000313" key="9">
    <source>
        <dbReference type="EMBL" id="KAK2025859.1"/>
    </source>
</evidence>
<dbReference type="GO" id="GO:0003924">
    <property type="term" value="F:GTPase activity"/>
    <property type="evidence" value="ECO:0007669"/>
    <property type="project" value="InterPro"/>
</dbReference>
<dbReference type="InterPro" id="IPR000217">
    <property type="entry name" value="Tubulin"/>
</dbReference>
<dbReference type="Pfam" id="PF00091">
    <property type="entry name" value="Tubulin"/>
    <property type="match status" value="1"/>
</dbReference>
<evidence type="ECO:0000256" key="4">
    <source>
        <dbReference type="ARBA" id="ARBA00022701"/>
    </source>
</evidence>
<evidence type="ECO:0000259" key="8">
    <source>
        <dbReference type="Pfam" id="PF00091"/>
    </source>
</evidence>
<dbReference type="EMBL" id="MU842927">
    <property type="protein sequence ID" value="KAK2025859.1"/>
    <property type="molecule type" value="Genomic_DNA"/>
</dbReference>
<dbReference type="Proteomes" id="UP001232148">
    <property type="component" value="Unassembled WGS sequence"/>
</dbReference>
<keyword evidence="7" id="KW-0206">Cytoskeleton</keyword>
<dbReference type="InterPro" id="IPR036525">
    <property type="entry name" value="Tubulin/FtsZ_GTPase_sf"/>
</dbReference>
<organism evidence="9 10">
    <name type="scientific">Colletotrichum zoysiae</name>
    <dbReference type="NCBI Taxonomy" id="1216348"/>
    <lineage>
        <taxon>Eukaryota</taxon>
        <taxon>Fungi</taxon>
        <taxon>Dikarya</taxon>
        <taxon>Ascomycota</taxon>
        <taxon>Pezizomycotina</taxon>
        <taxon>Sordariomycetes</taxon>
        <taxon>Hypocreomycetidae</taxon>
        <taxon>Glomerellales</taxon>
        <taxon>Glomerellaceae</taxon>
        <taxon>Colletotrichum</taxon>
        <taxon>Colletotrichum graminicola species complex</taxon>
    </lineage>
</organism>